<dbReference type="RefSeq" id="WP_341266779.1">
    <property type="nucleotide sequence ID" value="NZ_CP146843.1"/>
</dbReference>
<name>A0ABZ2U858_ASHYP</name>
<keyword evidence="1" id="KW-0812">Transmembrane</keyword>
<accession>A0ABZ2U858</accession>
<evidence type="ECO:0000256" key="1">
    <source>
        <dbReference type="SAM" id="Phobius"/>
    </source>
</evidence>
<reference evidence="2" key="1">
    <citation type="submission" date="2024-03" db="EMBL/GenBank/DDBJ databases">
        <title>The Complete Genome of 'Candidatus Phytoplasma fraxini' AshY1 from the Ash Yellows Group.</title>
        <authorList>
            <person name="Boehm J.W."/>
            <person name="Huettel B."/>
            <person name="Schneider B."/>
            <person name="Kube M."/>
        </authorList>
    </citation>
    <scope>NUCLEOTIDE SEQUENCE [LARGE SCALE GENOMIC DNA]</scope>
    <source>
        <strain evidence="2">AshY1</strain>
    </source>
</reference>
<keyword evidence="1" id="KW-1133">Transmembrane helix</keyword>
<dbReference type="EMBL" id="CP146843">
    <property type="protein sequence ID" value="WYY26375.1"/>
    <property type="molecule type" value="Genomic_DNA"/>
</dbReference>
<dbReference type="Proteomes" id="UP001484199">
    <property type="component" value="Chromosome"/>
</dbReference>
<sequence>MKLNSNFKFPKNFIHLIATSIIIFIVLFSYSSVYGAIQCDGGGCGNYSPTFNSNSYAKDNNKKHIFLTWKSEDGAFYDNNARLFYKIKGAKVFPCHTYQEWLNTKQLGVDSFTTGICFIPGSSLFKGAIKTISTFSDISGLSDKFIGDTESKISMFNDVVKHSLEIDPGRGFFFFDENEIEKIKDIHITFCKCANEVSLVGCISDLITPENIFDDDIDDVEDLENTLLNQTESVSRKTFDKTLEKEIVKDIKQKIGHTIARQAWKKSTKTGIGTFFGKILVPGFDVAHDKINKKLDSTKNIVKVISFDPKYINNEKILGFVINFPNQNKVDVFGITPNKQTILIDSTSLDESTHLLVDLIVSKDGLDPSIIPNLYAGKLN</sequence>
<feature type="transmembrane region" description="Helical" evidence="1">
    <location>
        <begin position="12"/>
        <end position="30"/>
    </location>
</feature>
<organism evidence="2 3">
    <name type="scientific">Ash yellows phytoplasma</name>
    <dbReference type="NCBI Taxonomy" id="35780"/>
    <lineage>
        <taxon>Bacteria</taxon>
        <taxon>Bacillati</taxon>
        <taxon>Mycoplasmatota</taxon>
        <taxon>Mollicutes</taxon>
        <taxon>Acholeplasmatales</taxon>
        <taxon>Acholeplasmataceae</taxon>
        <taxon>Candidatus Phytoplasma</taxon>
        <taxon>16SrVII (Ash yellows group)</taxon>
    </lineage>
</organism>
<keyword evidence="1" id="KW-0472">Membrane</keyword>
<protein>
    <submittedName>
        <fullName evidence="2">Uncharacterized protein</fullName>
    </submittedName>
</protein>
<evidence type="ECO:0000313" key="3">
    <source>
        <dbReference type="Proteomes" id="UP001484199"/>
    </source>
</evidence>
<proteinExistence type="predicted"/>
<gene>
    <name evidence="2" type="ORF">AshY1_02440</name>
</gene>
<evidence type="ECO:0000313" key="2">
    <source>
        <dbReference type="EMBL" id="WYY26375.1"/>
    </source>
</evidence>
<keyword evidence="3" id="KW-1185">Reference proteome</keyword>